<evidence type="ECO:0000313" key="2">
    <source>
        <dbReference type="Proteomes" id="UP000439123"/>
    </source>
</evidence>
<dbReference type="Proteomes" id="UP000439123">
    <property type="component" value="Unassembled WGS sequence"/>
</dbReference>
<dbReference type="AlphaFoldDB" id="A0A653KUN6"/>
<proteinExistence type="predicted"/>
<reference evidence="1 2" key="1">
    <citation type="submission" date="2019-10" db="EMBL/GenBank/DDBJ databases">
        <authorList>
            <person name="Karimi E."/>
        </authorList>
    </citation>
    <scope>NUCLEOTIDE SEQUENCE [LARGE SCALE GENOMIC DNA]</scope>
    <source>
        <strain evidence="1">Aeromonas sp. 8C</strain>
    </source>
</reference>
<organism evidence="1 2">
    <name type="scientific">Aeromonas veronii</name>
    <dbReference type="NCBI Taxonomy" id="654"/>
    <lineage>
        <taxon>Bacteria</taxon>
        <taxon>Pseudomonadati</taxon>
        <taxon>Pseudomonadota</taxon>
        <taxon>Gammaproteobacteria</taxon>
        <taxon>Aeromonadales</taxon>
        <taxon>Aeromonadaceae</taxon>
        <taxon>Aeromonas</taxon>
    </lineage>
</organism>
<accession>A0A653KUN6</accession>
<dbReference type="EMBL" id="CABWLC010000007">
    <property type="protein sequence ID" value="VXA83143.1"/>
    <property type="molecule type" value="Genomic_DNA"/>
</dbReference>
<evidence type="ECO:0000313" key="1">
    <source>
        <dbReference type="EMBL" id="VXA83143.1"/>
    </source>
</evidence>
<name>A0A653KUN6_AERVE</name>
<sequence length="78" mass="8575">MTWLGVIRRSAIGLGWQPFLCIGKRWDVCTWADGWMGSDSIAPADSGGRKGWRLGGRSEALSGWQPLFISSGVIGWHQ</sequence>
<gene>
    <name evidence="1" type="ORF">AERO8C_150001</name>
</gene>
<protein>
    <submittedName>
        <fullName evidence="1">Uncharacterized protein</fullName>
    </submittedName>
</protein>